<name>A0AAR5PYA8_DENPD</name>
<keyword evidence="3" id="KW-1185">Reference proteome</keyword>
<evidence type="ECO:0000256" key="1">
    <source>
        <dbReference type="SAM" id="Phobius"/>
    </source>
</evidence>
<evidence type="ECO:0008006" key="4">
    <source>
        <dbReference type="Google" id="ProtNLM"/>
    </source>
</evidence>
<dbReference type="GeneID" id="109541548"/>
<proteinExistence type="predicted"/>
<dbReference type="Proteomes" id="UP000019118">
    <property type="component" value="Unassembled WGS sequence"/>
</dbReference>
<dbReference type="EnsemblMetazoa" id="XM_019910426.1">
    <property type="protein sequence ID" value="XP_019765985.1"/>
    <property type="gene ID" value="LOC109541548"/>
</dbReference>
<keyword evidence="1" id="KW-0472">Membrane</keyword>
<dbReference type="KEGG" id="dpa:109541548"/>
<evidence type="ECO:0000313" key="2">
    <source>
        <dbReference type="EnsemblMetazoa" id="XP_019765985.1"/>
    </source>
</evidence>
<feature type="transmembrane region" description="Helical" evidence="1">
    <location>
        <begin position="43"/>
        <end position="68"/>
    </location>
</feature>
<protein>
    <recommendedName>
        <fullName evidence="4">Gustatory receptor</fullName>
    </recommendedName>
</protein>
<reference evidence="3" key="1">
    <citation type="journal article" date="2013" name="Genome Biol.">
        <title>Draft genome of the mountain pine beetle, Dendroctonus ponderosae Hopkins, a major forest pest.</title>
        <authorList>
            <person name="Keeling C.I."/>
            <person name="Yuen M.M."/>
            <person name="Liao N.Y."/>
            <person name="Docking T.R."/>
            <person name="Chan S.K."/>
            <person name="Taylor G.A."/>
            <person name="Palmquist D.L."/>
            <person name="Jackman S.D."/>
            <person name="Nguyen A."/>
            <person name="Li M."/>
            <person name="Henderson H."/>
            <person name="Janes J.K."/>
            <person name="Zhao Y."/>
            <person name="Pandoh P."/>
            <person name="Moore R."/>
            <person name="Sperling F.A."/>
            <person name="Huber D.P."/>
            <person name="Birol I."/>
            <person name="Jones S.J."/>
            <person name="Bohlmann J."/>
        </authorList>
    </citation>
    <scope>NUCLEOTIDE SEQUENCE</scope>
</reference>
<feature type="transmembrane region" description="Helical" evidence="1">
    <location>
        <begin position="80"/>
        <end position="100"/>
    </location>
</feature>
<keyword evidence="1" id="KW-0812">Transmembrane</keyword>
<evidence type="ECO:0000313" key="3">
    <source>
        <dbReference type="Proteomes" id="UP000019118"/>
    </source>
</evidence>
<reference evidence="2" key="2">
    <citation type="submission" date="2024-08" db="UniProtKB">
        <authorList>
            <consortium name="EnsemblMetazoa"/>
        </authorList>
    </citation>
    <scope>IDENTIFICATION</scope>
</reference>
<accession>A0AAR5PYA8</accession>
<organism evidence="2 3">
    <name type="scientific">Dendroctonus ponderosae</name>
    <name type="common">Mountain pine beetle</name>
    <dbReference type="NCBI Taxonomy" id="77166"/>
    <lineage>
        <taxon>Eukaryota</taxon>
        <taxon>Metazoa</taxon>
        <taxon>Ecdysozoa</taxon>
        <taxon>Arthropoda</taxon>
        <taxon>Hexapoda</taxon>
        <taxon>Insecta</taxon>
        <taxon>Pterygota</taxon>
        <taxon>Neoptera</taxon>
        <taxon>Endopterygota</taxon>
        <taxon>Coleoptera</taxon>
        <taxon>Polyphaga</taxon>
        <taxon>Cucujiformia</taxon>
        <taxon>Curculionidae</taxon>
        <taxon>Scolytinae</taxon>
        <taxon>Dendroctonus</taxon>
    </lineage>
</organism>
<keyword evidence="1" id="KW-1133">Transmembrane helix</keyword>
<sequence length="280" mass="32884">MCSLVYLRRFWNIGKVGNFTFMWKFFLKSAKAEKIADKFFKQAIFLAVEVGLLLLMLTDNFLSQWLWYQPLVAPKLLETYIMLIFSVELNVINAFLCIYCRRLQNLEGFIQEKYEDFYKIPIAECRKLENGDFLVVGWIRHALESKNSSESIAQIREEVPKIVQLLTSLESFFGIFAFSSRIIFSSFTGHLFSTMNAFISKPGFNQYCNMLRTFSCIFIGIQILQTRRNSHLVKKRLRHVALTSYRLYLDLPVRTVREAESDLTASLLLIYKMCFFFPNF</sequence>
<dbReference type="AlphaFoldDB" id="A0AAR5PYA8"/>